<keyword evidence="2" id="KW-1133">Transmembrane helix</keyword>
<proteinExistence type="predicted"/>
<dbReference type="EMBL" id="JARPUR010000007">
    <property type="protein sequence ID" value="KAK4872842.1"/>
    <property type="molecule type" value="Genomic_DNA"/>
</dbReference>
<feature type="region of interest" description="Disordered" evidence="1">
    <location>
        <begin position="1"/>
        <end position="31"/>
    </location>
</feature>
<protein>
    <submittedName>
        <fullName evidence="3">Uncharacterized protein</fullName>
    </submittedName>
</protein>
<evidence type="ECO:0000256" key="1">
    <source>
        <dbReference type="SAM" id="MobiDB-lite"/>
    </source>
</evidence>
<reference evidence="4" key="1">
    <citation type="submission" date="2023-01" db="EMBL/GenBank/DDBJ databases">
        <title>Key to firefly adult light organ development and bioluminescence: homeobox transcription factors regulate luciferase expression and transportation to peroxisome.</title>
        <authorList>
            <person name="Fu X."/>
        </authorList>
    </citation>
    <scope>NUCLEOTIDE SEQUENCE [LARGE SCALE GENOMIC DNA]</scope>
</reference>
<keyword evidence="2" id="KW-0472">Membrane</keyword>
<comment type="caution">
    <text evidence="3">The sequence shown here is derived from an EMBL/GenBank/DDBJ whole genome shotgun (WGS) entry which is preliminary data.</text>
</comment>
<sequence length="79" mass="8758">MRGYENGGYDDRANQQFERGTNDSTRSSTHESVISLQVQREQYCCCARWTVFERRLAISVGVLGAIIFGLAIAVGVLAD</sequence>
<keyword evidence="4" id="KW-1185">Reference proteome</keyword>
<organism evidence="3 4">
    <name type="scientific">Aquatica leii</name>
    <dbReference type="NCBI Taxonomy" id="1421715"/>
    <lineage>
        <taxon>Eukaryota</taxon>
        <taxon>Metazoa</taxon>
        <taxon>Ecdysozoa</taxon>
        <taxon>Arthropoda</taxon>
        <taxon>Hexapoda</taxon>
        <taxon>Insecta</taxon>
        <taxon>Pterygota</taxon>
        <taxon>Neoptera</taxon>
        <taxon>Endopterygota</taxon>
        <taxon>Coleoptera</taxon>
        <taxon>Polyphaga</taxon>
        <taxon>Elateriformia</taxon>
        <taxon>Elateroidea</taxon>
        <taxon>Lampyridae</taxon>
        <taxon>Luciolinae</taxon>
        <taxon>Aquatica</taxon>
    </lineage>
</organism>
<dbReference type="AlphaFoldDB" id="A0AAN7PPX3"/>
<keyword evidence="2" id="KW-0812">Transmembrane</keyword>
<evidence type="ECO:0000256" key="2">
    <source>
        <dbReference type="SAM" id="Phobius"/>
    </source>
</evidence>
<feature type="compositionally biased region" description="Polar residues" evidence="1">
    <location>
        <begin position="14"/>
        <end position="31"/>
    </location>
</feature>
<dbReference type="Proteomes" id="UP001353858">
    <property type="component" value="Unassembled WGS sequence"/>
</dbReference>
<evidence type="ECO:0000313" key="3">
    <source>
        <dbReference type="EMBL" id="KAK4872842.1"/>
    </source>
</evidence>
<name>A0AAN7PPX3_9COLE</name>
<accession>A0AAN7PPX3</accession>
<evidence type="ECO:0000313" key="4">
    <source>
        <dbReference type="Proteomes" id="UP001353858"/>
    </source>
</evidence>
<feature type="transmembrane region" description="Helical" evidence="2">
    <location>
        <begin position="56"/>
        <end position="78"/>
    </location>
</feature>
<gene>
    <name evidence="3" type="ORF">RN001_014871</name>
</gene>